<evidence type="ECO:0000313" key="5">
    <source>
        <dbReference type="Proteomes" id="UP001432168"/>
    </source>
</evidence>
<keyword evidence="5" id="KW-1185">Reference proteome</keyword>
<dbReference type="EC" id="1.14.13.127" evidence="4"/>
<sequence length="590" mass="64085">MSNPQSPHPEPRRRIAAATPVQADVLVVGAGPTGLTAAHLLGSLGVRVLLVERNPTTSDDAKAISLDDESLRTLQSAGIDGAVYPIIVPGTGTKYFDVGGRPLVHARGLGDQRFGHPFKNPFAQPDLERVLVEELGHRPDVETRFRTRLFSLEQQPDRVRVGVGPSEGTGPVEHFDVSYVLGCDGGRSTVRELLSIPMQGRSFPDVWLVADTVGDPHDQRYGMHLGDPTRPSVIVPGRDGRCRYEFLLHPGEGVAGDPPPFELVRDLLRPYREITPDQVERAVSYTFNALLADRLRDGRCFLLGDAAHMMPPFAGQGLNSGVRDAANLCWKLADVLAGRSGDALLDTYDTERRPHAQAVIDLSVRLGRIVMTTSRGRARLRDLMVRTAMHTPQGRRYLTEMRYRPNTRVRSGAVVPLDGRYGSLVGTFLPQPRVLHGPHLQVTRLDDVLGRGWSLLGVGVTDADWNTAAHAGLPAGKRVSVVLDDRYPRDRPGRTAVADADGRLQALFGGLTGHFLLVRPDRLIAAVFPGDQAERVSHSLRRFAPAAGPDVSAAASDNPAEISHEVVRPRPAPTAHPVTESASHTQGGPR</sequence>
<dbReference type="Gene3D" id="3.30.70.2450">
    <property type="match status" value="1"/>
</dbReference>
<reference evidence="4" key="1">
    <citation type="submission" date="2022-10" db="EMBL/GenBank/DDBJ databases">
        <title>The complete genomes of actinobacterial strains from the NBC collection.</title>
        <authorList>
            <person name="Joergensen T.S."/>
            <person name="Alvarez Arevalo M."/>
            <person name="Sterndorff E.B."/>
            <person name="Faurdal D."/>
            <person name="Vuksanovic O."/>
            <person name="Mourched A.-S."/>
            <person name="Charusanti P."/>
            <person name="Shaw S."/>
            <person name="Blin K."/>
            <person name="Weber T."/>
        </authorList>
    </citation>
    <scope>NUCLEOTIDE SEQUENCE</scope>
    <source>
        <strain evidence="4">NBC_00686</strain>
    </source>
</reference>
<name>A0ABZ1WNG5_9ACTN</name>
<dbReference type="Pfam" id="PF01494">
    <property type="entry name" value="FAD_binding_3"/>
    <property type="match status" value="1"/>
</dbReference>
<evidence type="ECO:0000256" key="2">
    <source>
        <dbReference type="SAM" id="MobiDB-lite"/>
    </source>
</evidence>
<dbReference type="Gene3D" id="3.50.50.60">
    <property type="entry name" value="FAD/NAD(P)-binding domain"/>
    <property type="match status" value="1"/>
</dbReference>
<protein>
    <submittedName>
        <fullName evidence="4">Bifunctional 3-(3-hydroxy-phenyl)propionate/3-hydroxycinnamic acid hydroxylase</fullName>
        <ecNumber evidence="4">1.14.13.127</ecNumber>
    </submittedName>
</protein>
<organism evidence="4 5">
    <name type="scientific">Streptomyces pseudovenezuelae</name>
    <dbReference type="NCBI Taxonomy" id="67350"/>
    <lineage>
        <taxon>Bacteria</taxon>
        <taxon>Bacillati</taxon>
        <taxon>Actinomycetota</taxon>
        <taxon>Actinomycetes</taxon>
        <taxon>Kitasatosporales</taxon>
        <taxon>Streptomycetaceae</taxon>
        <taxon>Streptomyces</taxon>
        <taxon>Streptomyces aurantiacus group</taxon>
    </lineage>
</organism>
<dbReference type="InterPro" id="IPR036188">
    <property type="entry name" value="FAD/NAD-bd_sf"/>
</dbReference>
<dbReference type="InterPro" id="IPR002938">
    <property type="entry name" value="FAD-bd"/>
</dbReference>
<feature type="compositionally biased region" description="Polar residues" evidence="2">
    <location>
        <begin position="580"/>
        <end position="590"/>
    </location>
</feature>
<dbReference type="Gene3D" id="3.40.30.120">
    <property type="match status" value="1"/>
</dbReference>
<accession>A0ABZ1WNG5</accession>
<proteinExistence type="predicted"/>
<dbReference type="SUPFAM" id="SSF51905">
    <property type="entry name" value="FAD/NAD(P)-binding domain"/>
    <property type="match status" value="1"/>
</dbReference>
<dbReference type="EMBL" id="CP109011">
    <property type="protein sequence ID" value="WUT40998.1"/>
    <property type="molecule type" value="Genomic_DNA"/>
</dbReference>
<feature type="compositionally biased region" description="Low complexity" evidence="2">
    <location>
        <begin position="547"/>
        <end position="557"/>
    </location>
</feature>
<evidence type="ECO:0000313" key="4">
    <source>
        <dbReference type="EMBL" id="WUT40998.1"/>
    </source>
</evidence>
<dbReference type="PANTHER" id="PTHR43476:SF3">
    <property type="entry name" value="FAD-BINDING MONOOXYGENASE"/>
    <property type="match status" value="1"/>
</dbReference>
<gene>
    <name evidence="4" type="ORF">OG929_01425</name>
</gene>
<dbReference type="GO" id="GO:0008688">
    <property type="term" value="F:3-(3-hydroxyphenyl)propionate hydroxylase activity"/>
    <property type="evidence" value="ECO:0007669"/>
    <property type="project" value="UniProtKB-EC"/>
</dbReference>
<dbReference type="RefSeq" id="WP_329257388.1">
    <property type="nucleotide sequence ID" value="NZ_CP109011.1"/>
</dbReference>
<evidence type="ECO:0000259" key="3">
    <source>
        <dbReference type="Pfam" id="PF01494"/>
    </source>
</evidence>
<keyword evidence="1 4" id="KW-0560">Oxidoreductase</keyword>
<evidence type="ECO:0000256" key="1">
    <source>
        <dbReference type="ARBA" id="ARBA00023002"/>
    </source>
</evidence>
<dbReference type="InterPro" id="IPR050631">
    <property type="entry name" value="PheA/TfdB_FAD_monoxygenase"/>
</dbReference>
<feature type="region of interest" description="Disordered" evidence="2">
    <location>
        <begin position="547"/>
        <end position="590"/>
    </location>
</feature>
<dbReference type="PRINTS" id="PR00420">
    <property type="entry name" value="RNGMNOXGNASE"/>
</dbReference>
<dbReference type="PANTHER" id="PTHR43476">
    <property type="entry name" value="3-(3-HYDROXY-PHENYL)PROPIONATE/3-HYDROXYCINNAMIC ACID HYDROXYLASE"/>
    <property type="match status" value="1"/>
</dbReference>
<feature type="domain" description="FAD-binding" evidence="3">
    <location>
        <begin position="23"/>
        <end position="362"/>
    </location>
</feature>
<dbReference type="Proteomes" id="UP001432168">
    <property type="component" value="Chromosome"/>
</dbReference>
<dbReference type="NCBIfam" id="NF004829">
    <property type="entry name" value="PRK06183.1-3"/>
    <property type="match status" value="1"/>
</dbReference>